<evidence type="ECO:0008006" key="11">
    <source>
        <dbReference type="Google" id="ProtNLM"/>
    </source>
</evidence>
<dbReference type="AlphaFoldDB" id="A0A9P6UK93"/>
<dbReference type="InterPro" id="IPR017437">
    <property type="entry name" value="ATP-NAD_kinase_PpnK-typ_C"/>
</dbReference>
<evidence type="ECO:0000256" key="7">
    <source>
        <dbReference type="ARBA" id="ARBA00023027"/>
    </source>
</evidence>
<keyword evidence="10" id="KW-1185">Reference proteome</keyword>
<reference evidence="9" key="1">
    <citation type="journal article" date="2020" name="Fungal Divers.">
        <title>Resolving the Mortierellaceae phylogeny through synthesis of multi-gene phylogenetics and phylogenomics.</title>
        <authorList>
            <person name="Vandepol N."/>
            <person name="Liber J."/>
            <person name="Desiro A."/>
            <person name="Na H."/>
            <person name="Kennedy M."/>
            <person name="Barry K."/>
            <person name="Grigoriev I.V."/>
            <person name="Miller A.N."/>
            <person name="O'Donnell K."/>
            <person name="Stajich J.E."/>
            <person name="Bonito G."/>
        </authorList>
    </citation>
    <scope>NUCLEOTIDE SEQUENCE</scope>
    <source>
        <strain evidence="9">NVP60</strain>
    </source>
</reference>
<dbReference type="Proteomes" id="UP000823405">
    <property type="component" value="Unassembled WGS sequence"/>
</dbReference>
<feature type="compositionally biased region" description="Acidic residues" evidence="8">
    <location>
        <begin position="309"/>
        <end position="318"/>
    </location>
</feature>
<protein>
    <recommendedName>
        <fullName evidence="11">ATP-NAD kinase</fullName>
    </recommendedName>
</protein>
<dbReference type="Pfam" id="PF20143">
    <property type="entry name" value="NAD_kinase_C"/>
    <property type="match status" value="1"/>
</dbReference>
<dbReference type="InterPro" id="IPR002504">
    <property type="entry name" value="NADK"/>
</dbReference>
<keyword evidence="2" id="KW-0808">Transferase</keyword>
<comment type="caution">
    <text evidence="9">The sequence shown here is derived from an EMBL/GenBank/DDBJ whole genome shotgun (WGS) entry which is preliminary data.</text>
</comment>
<dbReference type="InterPro" id="IPR016064">
    <property type="entry name" value="NAD/diacylglycerol_kinase_sf"/>
</dbReference>
<keyword evidence="3" id="KW-0547">Nucleotide-binding</keyword>
<evidence type="ECO:0000256" key="5">
    <source>
        <dbReference type="ARBA" id="ARBA00022840"/>
    </source>
</evidence>
<sequence>MKFRLKFTHGPHNVHVHVPDLKPDTIYARFSSEFPDAFTPTSTTSATSTLRWLDSDGDWIEIRRDDKDCEQILLQVMDRSGLVHIQSGFISSVKYEKVMDSFDHLSRTVVKLPPISNVLIVTKPDPKLAKLTKELSVWLIETFPGVTLFVDKKLQNRSAFKYQEILDQNPSWKDRLQFWTKDCQTCKDKQIHLAVTLGGDGTVLYTAWMFQQRVPPIVAFHLGSLGFLTNFCFDNYRPTISNIIRGEGMNLNIRMRLQCSVYKFKEVPTIYSAAQQQSDQLLTAERHYAHATSTKSVKISTSYSATAESSDDSDDDGDESRRQLVELRQKAEIMRRVKEMDSKRGTEVMDLGVCHEQGHTLITRVPSPSPRLDCVSGIGIGVGGPGGYEVPKPTDTWQVLNEVTIDRGSNAGMLQIELFVDGNHVTTILADGLVIATATGSTAYSLSIGGSLIHPDKNSVIISPIAPHSLTARPMIIPGTKHLRVCVPASSRTTAWASFDGRHRQELDKGDSVMITASRYPAATICRRDQSTDWFTGLTQVLNWNSRVLQKPLESHL</sequence>
<dbReference type="GO" id="GO:0019674">
    <property type="term" value="P:NAD+ metabolic process"/>
    <property type="evidence" value="ECO:0007669"/>
    <property type="project" value="InterPro"/>
</dbReference>
<dbReference type="SUPFAM" id="SSF111331">
    <property type="entry name" value="NAD kinase/diacylglycerol kinase-like"/>
    <property type="match status" value="1"/>
</dbReference>
<evidence type="ECO:0000256" key="1">
    <source>
        <dbReference type="ARBA" id="ARBA00010995"/>
    </source>
</evidence>
<dbReference type="GO" id="GO:0003951">
    <property type="term" value="F:NAD+ kinase activity"/>
    <property type="evidence" value="ECO:0007669"/>
    <property type="project" value="InterPro"/>
</dbReference>
<gene>
    <name evidence="9" type="ORF">BGZ97_012693</name>
</gene>
<evidence type="ECO:0000313" key="10">
    <source>
        <dbReference type="Proteomes" id="UP000823405"/>
    </source>
</evidence>
<dbReference type="PANTHER" id="PTHR20275:SF0">
    <property type="entry name" value="NAD KINASE"/>
    <property type="match status" value="1"/>
</dbReference>
<dbReference type="Gene3D" id="3.40.50.10330">
    <property type="entry name" value="Probable inorganic polyphosphate/atp-NAD kinase, domain 1"/>
    <property type="match status" value="1"/>
</dbReference>
<evidence type="ECO:0000256" key="8">
    <source>
        <dbReference type="SAM" id="MobiDB-lite"/>
    </source>
</evidence>
<keyword evidence="7" id="KW-0520">NAD</keyword>
<dbReference type="InterPro" id="IPR017438">
    <property type="entry name" value="ATP-NAD_kinase_N"/>
</dbReference>
<dbReference type="FunFam" id="2.60.200.30:FF:000009">
    <property type="entry name" value="Poly(P)/ATP NAD kinase"/>
    <property type="match status" value="1"/>
</dbReference>
<organism evidence="9 10">
    <name type="scientific">Linnemannia gamsii</name>
    <dbReference type="NCBI Taxonomy" id="64522"/>
    <lineage>
        <taxon>Eukaryota</taxon>
        <taxon>Fungi</taxon>
        <taxon>Fungi incertae sedis</taxon>
        <taxon>Mucoromycota</taxon>
        <taxon>Mortierellomycotina</taxon>
        <taxon>Mortierellomycetes</taxon>
        <taxon>Mortierellales</taxon>
        <taxon>Mortierellaceae</taxon>
        <taxon>Linnemannia</taxon>
    </lineage>
</organism>
<dbReference type="EMBL" id="JAAAIN010000864">
    <property type="protein sequence ID" value="KAG0310235.1"/>
    <property type="molecule type" value="Genomic_DNA"/>
</dbReference>
<name>A0A9P6UK93_9FUNG</name>
<keyword evidence="5" id="KW-0067">ATP-binding</keyword>
<dbReference type="GO" id="GO:0006741">
    <property type="term" value="P:NADP+ biosynthetic process"/>
    <property type="evidence" value="ECO:0007669"/>
    <property type="project" value="InterPro"/>
</dbReference>
<dbReference type="GO" id="GO:0005524">
    <property type="term" value="F:ATP binding"/>
    <property type="evidence" value="ECO:0007669"/>
    <property type="project" value="UniProtKB-KW"/>
</dbReference>
<dbReference type="HAMAP" id="MF_00361">
    <property type="entry name" value="NAD_kinase"/>
    <property type="match status" value="1"/>
</dbReference>
<proteinExistence type="inferred from homology"/>
<evidence type="ECO:0000256" key="6">
    <source>
        <dbReference type="ARBA" id="ARBA00022857"/>
    </source>
</evidence>
<evidence type="ECO:0000256" key="4">
    <source>
        <dbReference type="ARBA" id="ARBA00022777"/>
    </source>
</evidence>
<dbReference type="PANTHER" id="PTHR20275">
    <property type="entry name" value="NAD KINASE"/>
    <property type="match status" value="1"/>
</dbReference>
<evidence type="ECO:0000256" key="2">
    <source>
        <dbReference type="ARBA" id="ARBA00022679"/>
    </source>
</evidence>
<evidence type="ECO:0000256" key="3">
    <source>
        <dbReference type="ARBA" id="ARBA00022741"/>
    </source>
</evidence>
<dbReference type="Pfam" id="PF01513">
    <property type="entry name" value="NAD_kinase"/>
    <property type="match status" value="1"/>
</dbReference>
<comment type="similarity">
    <text evidence="1">Belongs to the NAD kinase family.</text>
</comment>
<dbReference type="Gene3D" id="2.60.200.30">
    <property type="entry name" value="Probable inorganic polyphosphate/atp-NAD kinase, domain 2"/>
    <property type="match status" value="1"/>
</dbReference>
<keyword evidence="4" id="KW-0418">Kinase</keyword>
<feature type="region of interest" description="Disordered" evidence="8">
    <location>
        <begin position="300"/>
        <end position="320"/>
    </location>
</feature>
<accession>A0A9P6UK93</accession>
<keyword evidence="6" id="KW-0521">NADP</keyword>
<dbReference type="OrthoDB" id="24581at2759"/>
<evidence type="ECO:0000313" key="9">
    <source>
        <dbReference type="EMBL" id="KAG0310235.1"/>
    </source>
</evidence>